<dbReference type="Gene3D" id="3.30.40.10">
    <property type="entry name" value="Zinc/RING finger domain, C3HC4 (zinc finger)"/>
    <property type="match status" value="1"/>
</dbReference>
<evidence type="ECO:0000313" key="12">
    <source>
        <dbReference type="Proteomes" id="UP000823775"/>
    </source>
</evidence>
<sequence>MESYRSHTDNETFSGTLNATSSSTPANVPKDGSTTECLEREGDFGEDEDDEHDPTTENVSSEILLKLHEHMNVGSRVKAFYLSINLHKYESPKSTCLESKEHCCLCLVDYCDGEDLAKIDCGHVYHIDCIKEWIKLKNSCPICKRITLAALT</sequence>
<gene>
    <name evidence="11" type="primary">RNF24_4</name>
    <name evidence="11" type="ORF">HAX54_045053</name>
</gene>
<dbReference type="InterPro" id="IPR045191">
    <property type="entry name" value="MBR1/2-like"/>
</dbReference>
<dbReference type="EC" id="2.3.2.27" evidence="2"/>
<feature type="domain" description="RING-type" evidence="10">
    <location>
        <begin position="103"/>
        <end position="144"/>
    </location>
</feature>
<keyword evidence="3" id="KW-0808">Transferase</keyword>
<keyword evidence="7" id="KW-0862">Zinc</keyword>
<dbReference type="Pfam" id="PF13639">
    <property type="entry name" value="zf-RING_2"/>
    <property type="match status" value="1"/>
</dbReference>
<evidence type="ECO:0000313" key="11">
    <source>
        <dbReference type="EMBL" id="MCD7461040.1"/>
    </source>
</evidence>
<dbReference type="Proteomes" id="UP000823775">
    <property type="component" value="Unassembled WGS sequence"/>
</dbReference>
<dbReference type="PANTHER" id="PTHR22937">
    <property type="entry name" value="E3 UBIQUITIN-PROTEIN LIGASE RNF165"/>
    <property type="match status" value="1"/>
</dbReference>
<organism evidence="11 12">
    <name type="scientific">Datura stramonium</name>
    <name type="common">Jimsonweed</name>
    <name type="synonym">Common thornapple</name>
    <dbReference type="NCBI Taxonomy" id="4076"/>
    <lineage>
        <taxon>Eukaryota</taxon>
        <taxon>Viridiplantae</taxon>
        <taxon>Streptophyta</taxon>
        <taxon>Embryophyta</taxon>
        <taxon>Tracheophyta</taxon>
        <taxon>Spermatophyta</taxon>
        <taxon>Magnoliopsida</taxon>
        <taxon>eudicotyledons</taxon>
        <taxon>Gunneridae</taxon>
        <taxon>Pentapetalae</taxon>
        <taxon>asterids</taxon>
        <taxon>lamiids</taxon>
        <taxon>Solanales</taxon>
        <taxon>Solanaceae</taxon>
        <taxon>Solanoideae</taxon>
        <taxon>Datureae</taxon>
        <taxon>Datura</taxon>
    </lineage>
</organism>
<dbReference type="InterPro" id="IPR013083">
    <property type="entry name" value="Znf_RING/FYVE/PHD"/>
</dbReference>
<comment type="catalytic activity">
    <reaction evidence="1">
        <text>S-ubiquitinyl-[E2 ubiquitin-conjugating enzyme]-L-cysteine + [acceptor protein]-L-lysine = [E2 ubiquitin-conjugating enzyme]-L-cysteine + N(6)-ubiquitinyl-[acceptor protein]-L-lysine.</text>
        <dbReference type="EC" id="2.3.2.27"/>
    </reaction>
</comment>
<protein>
    <recommendedName>
        <fullName evidence="2">RING-type E3 ubiquitin transferase</fullName>
        <ecNumber evidence="2">2.3.2.27</ecNumber>
    </recommendedName>
</protein>
<keyword evidence="4" id="KW-0479">Metal-binding</keyword>
<evidence type="ECO:0000256" key="1">
    <source>
        <dbReference type="ARBA" id="ARBA00000900"/>
    </source>
</evidence>
<evidence type="ECO:0000259" key="10">
    <source>
        <dbReference type="PROSITE" id="PS50089"/>
    </source>
</evidence>
<evidence type="ECO:0000256" key="5">
    <source>
        <dbReference type="ARBA" id="ARBA00022771"/>
    </source>
</evidence>
<dbReference type="SMART" id="SM00184">
    <property type="entry name" value="RING"/>
    <property type="match status" value="1"/>
</dbReference>
<keyword evidence="6" id="KW-0833">Ubl conjugation pathway</keyword>
<name>A0ABS8SQC4_DATST</name>
<evidence type="ECO:0000256" key="9">
    <source>
        <dbReference type="SAM" id="MobiDB-lite"/>
    </source>
</evidence>
<comment type="caution">
    <text evidence="11">The sequence shown here is derived from an EMBL/GenBank/DDBJ whole genome shotgun (WGS) entry which is preliminary data.</text>
</comment>
<dbReference type="InterPro" id="IPR001841">
    <property type="entry name" value="Znf_RING"/>
</dbReference>
<accession>A0ABS8SQC4</accession>
<dbReference type="PANTHER" id="PTHR22937:SF163">
    <property type="entry name" value="RING-TYPE E3 UBIQUITIN TRANSFERASE"/>
    <property type="match status" value="1"/>
</dbReference>
<dbReference type="PROSITE" id="PS50089">
    <property type="entry name" value="ZF_RING_2"/>
    <property type="match status" value="1"/>
</dbReference>
<feature type="compositionally biased region" description="Basic and acidic residues" evidence="9">
    <location>
        <begin position="1"/>
        <end position="10"/>
    </location>
</feature>
<feature type="compositionally biased region" description="Polar residues" evidence="9">
    <location>
        <begin position="11"/>
        <end position="36"/>
    </location>
</feature>
<keyword evidence="5 8" id="KW-0863">Zinc-finger</keyword>
<evidence type="ECO:0000256" key="6">
    <source>
        <dbReference type="ARBA" id="ARBA00022786"/>
    </source>
</evidence>
<evidence type="ECO:0000256" key="3">
    <source>
        <dbReference type="ARBA" id="ARBA00022679"/>
    </source>
</evidence>
<proteinExistence type="predicted"/>
<evidence type="ECO:0000256" key="7">
    <source>
        <dbReference type="ARBA" id="ARBA00022833"/>
    </source>
</evidence>
<feature type="region of interest" description="Disordered" evidence="9">
    <location>
        <begin position="1"/>
        <end position="59"/>
    </location>
</feature>
<dbReference type="SUPFAM" id="SSF57850">
    <property type="entry name" value="RING/U-box"/>
    <property type="match status" value="1"/>
</dbReference>
<reference evidence="11 12" key="1">
    <citation type="journal article" date="2021" name="BMC Genomics">
        <title>Datura genome reveals duplications of psychoactive alkaloid biosynthetic genes and high mutation rate following tissue culture.</title>
        <authorList>
            <person name="Rajewski A."/>
            <person name="Carter-House D."/>
            <person name="Stajich J."/>
            <person name="Litt A."/>
        </authorList>
    </citation>
    <scope>NUCLEOTIDE SEQUENCE [LARGE SCALE GENOMIC DNA]</scope>
    <source>
        <strain evidence="11">AR-01</strain>
    </source>
</reference>
<evidence type="ECO:0000256" key="8">
    <source>
        <dbReference type="PROSITE-ProRule" id="PRU00175"/>
    </source>
</evidence>
<evidence type="ECO:0000256" key="2">
    <source>
        <dbReference type="ARBA" id="ARBA00012483"/>
    </source>
</evidence>
<dbReference type="EMBL" id="JACEIK010000695">
    <property type="protein sequence ID" value="MCD7461040.1"/>
    <property type="molecule type" value="Genomic_DNA"/>
</dbReference>
<evidence type="ECO:0000256" key="4">
    <source>
        <dbReference type="ARBA" id="ARBA00022723"/>
    </source>
</evidence>
<keyword evidence="12" id="KW-1185">Reference proteome</keyword>